<keyword evidence="3" id="KW-0378">Hydrolase</keyword>
<comment type="caution">
    <text evidence="3">The sequence shown here is derived from an EMBL/GenBank/DDBJ whole genome shotgun (WGS) entry which is preliminary data.</text>
</comment>
<accession>A0A4R5DG60</accession>
<evidence type="ECO:0000313" key="3">
    <source>
        <dbReference type="EMBL" id="TDE10794.1"/>
    </source>
</evidence>
<protein>
    <submittedName>
        <fullName evidence="3">Hydrolase</fullName>
    </submittedName>
</protein>
<organism evidence="3 4">
    <name type="scientific">Dyadobacter psychrotolerans</name>
    <dbReference type="NCBI Taxonomy" id="2541721"/>
    <lineage>
        <taxon>Bacteria</taxon>
        <taxon>Pseudomonadati</taxon>
        <taxon>Bacteroidota</taxon>
        <taxon>Cytophagia</taxon>
        <taxon>Cytophagales</taxon>
        <taxon>Spirosomataceae</taxon>
        <taxon>Dyadobacter</taxon>
    </lineage>
</organism>
<feature type="domain" description="Isochorismatase-like" evidence="2">
    <location>
        <begin position="35"/>
        <end position="189"/>
    </location>
</feature>
<dbReference type="AlphaFoldDB" id="A0A4R5DG60"/>
<dbReference type="CDD" id="cd01012">
    <property type="entry name" value="YcaC_related"/>
    <property type="match status" value="1"/>
</dbReference>
<dbReference type="Gene3D" id="3.40.50.850">
    <property type="entry name" value="Isochorismatase-like"/>
    <property type="match status" value="1"/>
</dbReference>
<dbReference type="InterPro" id="IPR036380">
    <property type="entry name" value="Isochorismatase-like_sf"/>
</dbReference>
<dbReference type="EMBL" id="SMFL01000014">
    <property type="protein sequence ID" value="TDE10794.1"/>
    <property type="molecule type" value="Genomic_DNA"/>
</dbReference>
<sequence length="231" mass="25273">MKKQFISSLLFALSICSFSYAQKPAASLLTPTNHALVLIDHESQMAFPVKNIGIDELRNNVAIIASGSKIFNIPTVVTTVAEKSFSGPVFPELLEIYPQATSGYIDRTTMNAWEDVNAYKAITSKGKKKLVIAGLWTSVCIVGPVLSAIQDGYEVYVITDACGDVSTEAHEMAIQRMIKGGATPMTSTQYVLEIQRDWARSATYQGVTDIFKNFGGAYGIGIQYSRDMLKH</sequence>
<dbReference type="GO" id="GO:0016787">
    <property type="term" value="F:hydrolase activity"/>
    <property type="evidence" value="ECO:0007669"/>
    <property type="project" value="UniProtKB-KW"/>
</dbReference>
<feature type="chain" id="PRO_5020513556" evidence="1">
    <location>
        <begin position="22"/>
        <end position="231"/>
    </location>
</feature>
<dbReference type="SUPFAM" id="SSF52499">
    <property type="entry name" value="Isochorismatase-like hydrolases"/>
    <property type="match status" value="1"/>
</dbReference>
<name>A0A4R5DG60_9BACT</name>
<evidence type="ECO:0000256" key="1">
    <source>
        <dbReference type="SAM" id="SignalP"/>
    </source>
</evidence>
<gene>
    <name evidence="3" type="ORF">E0F88_27360</name>
</gene>
<dbReference type="Proteomes" id="UP000294850">
    <property type="component" value="Unassembled WGS sequence"/>
</dbReference>
<dbReference type="PANTHER" id="PTHR43559:SF1">
    <property type="entry name" value="HYDROLASE"/>
    <property type="match status" value="1"/>
</dbReference>
<keyword evidence="4" id="KW-1185">Reference proteome</keyword>
<feature type="signal peptide" evidence="1">
    <location>
        <begin position="1"/>
        <end position="21"/>
    </location>
</feature>
<evidence type="ECO:0000313" key="4">
    <source>
        <dbReference type="Proteomes" id="UP000294850"/>
    </source>
</evidence>
<reference evidence="3 4" key="1">
    <citation type="submission" date="2019-03" db="EMBL/GenBank/DDBJ databases">
        <title>Dyadobacter AR-3-6 sp. nov., isolated from arctic soil.</title>
        <authorList>
            <person name="Chaudhary D.K."/>
        </authorList>
    </citation>
    <scope>NUCLEOTIDE SEQUENCE [LARGE SCALE GENOMIC DNA]</scope>
    <source>
        <strain evidence="3 4">AR-3-6</strain>
    </source>
</reference>
<proteinExistence type="predicted"/>
<dbReference type="PANTHER" id="PTHR43559">
    <property type="entry name" value="HYDROLASE YCAC-RELATED"/>
    <property type="match status" value="1"/>
</dbReference>
<dbReference type="Pfam" id="PF00857">
    <property type="entry name" value="Isochorismatase"/>
    <property type="match status" value="1"/>
</dbReference>
<dbReference type="RefSeq" id="WP_131961524.1">
    <property type="nucleotide sequence ID" value="NZ_SMFL01000014.1"/>
</dbReference>
<evidence type="ECO:0000259" key="2">
    <source>
        <dbReference type="Pfam" id="PF00857"/>
    </source>
</evidence>
<dbReference type="InterPro" id="IPR000868">
    <property type="entry name" value="Isochorismatase-like_dom"/>
</dbReference>
<dbReference type="InterPro" id="IPR053152">
    <property type="entry name" value="Hydrolase_YcaC-like"/>
</dbReference>
<keyword evidence="1" id="KW-0732">Signal</keyword>
<dbReference type="OrthoDB" id="9789777at2"/>